<evidence type="ECO:0000259" key="6">
    <source>
        <dbReference type="Pfam" id="PF00035"/>
    </source>
</evidence>
<evidence type="ECO:0000313" key="8">
    <source>
        <dbReference type="EMBL" id="KAE9524665.1"/>
    </source>
</evidence>
<dbReference type="InterPro" id="IPR044463">
    <property type="entry name" value="DUS2_DSRM"/>
</dbReference>
<comment type="caution">
    <text evidence="8">The sequence shown here is derived from an EMBL/GenBank/DDBJ whole genome shotgun (WGS) entry which is preliminary data.</text>
</comment>
<dbReference type="SUPFAM" id="SSF54768">
    <property type="entry name" value="dsRNA-binding domain-like"/>
    <property type="match status" value="1"/>
</dbReference>
<evidence type="ECO:0000256" key="5">
    <source>
        <dbReference type="ARBA" id="ARBA00023002"/>
    </source>
</evidence>
<accession>A0A6G0T2U4</accession>
<evidence type="ECO:0000256" key="3">
    <source>
        <dbReference type="ARBA" id="ARBA00022643"/>
    </source>
</evidence>
<comment type="cofactor">
    <cofactor evidence="1">
        <name>FMN</name>
        <dbReference type="ChEBI" id="CHEBI:58210"/>
    </cofactor>
</comment>
<dbReference type="PANTHER" id="PTHR45936:SF1">
    <property type="entry name" value="TRNA-DIHYDROURIDINE(20) SYNTHASE [NAD(P)+]-LIKE"/>
    <property type="match status" value="1"/>
</dbReference>
<evidence type="ECO:0000256" key="2">
    <source>
        <dbReference type="ARBA" id="ARBA00022630"/>
    </source>
</evidence>
<dbReference type="InterPro" id="IPR035587">
    <property type="entry name" value="DUS-like_FMN-bd"/>
</dbReference>
<evidence type="ECO:0000313" key="9">
    <source>
        <dbReference type="Proteomes" id="UP000475862"/>
    </source>
</evidence>
<gene>
    <name evidence="8" type="ORF">AGLY_014715</name>
</gene>
<dbReference type="InterPro" id="IPR018517">
    <property type="entry name" value="tRNA_hU_synthase_CS"/>
</dbReference>
<dbReference type="InterPro" id="IPR013785">
    <property type="entry name" value="Aldolase_TIM"/>
</dbReference>
<evidence type="ECO:0000259" key="7">
    <source>
        <dbReference type="Pfam" id="PF01207"/>
    </source>
</evidence>
<dbReference type="PANTHER" id="PTHR45936">
    <property type="entry name" value="TRNA-DIHYDROURIDINE(20) SYNTHASE [NAD(P)+]-LIKE"/>
    <property type="match status" value="1"/>
</dbReference>
<keyword evidence="4" id="KW-0819">tRNA processing</keyword>
<organism evidence="8 9">
    <name type="scientific">Aphis glycines</name>
    <name type="common">Soybean aphid</name>
    <dbReference type="NCBI Taxonomy" id="307491"/>
    <lineage>
        <taxon>Eukaryota</taxon>
        <taxon>Metazoa</taxon>
        <taxon>Ecdysozoa</taxon>
        <taxon>Arthropoda</taxon>
        <taxon>Hexapoda</taxon>
        <taxon>Insecta</taxon>
        <taxon>Pterygota</taxon>
        <taxon>Neoptera</taxon>
        <taxon>Paraneoptera</taxon>
        <taxon>Hemiptera</taxon>
        <taxon>Sternorrhyncha</taxon>
        <taxon>Aphidomorpha</taxon>
        <taxon>Aphidoidea</taxon>
        <taxon>Aphididae</taxon>
        <taxon>Aphidini</taxon>
        <taxon>Aphis</taxon>
        <taxon>Aphis</taxon>
    </lineage>
</organism>
<dbReference type="SUPFAM" id="SSF51395">
    <property type="entry name" value="FMN-linked oxidoreductases"/>
    <property type="match status" value="1"/>
</dbReference>
<dbReference type="PROSITE" id="PS01136">
    <property type="entry name" value="UPF0034"/>
    <property type="match status" value="1"/>
</dbReference>
<name>A0A6G0T2U4_APHGL</name>
<dbReference type="InterPro" id="IPR014720">
    <property type="entry name" value="dsRBD_dom"/>
</dbReference>
<dbReference type="GO" id="GO:0017150">
    <property type="term" value="F:tRNA dihydrouridine synthase activity"/>
    <property type="evidence" value="ECO:0007669"/>
    <property type="project" value="InterPro"/>
</dbReference>
<reference evidence="8 9" key="1">
    <citation type="submission" date="2019-08" db="EMBL/GenBank/DDBJ databases">
        <title>The genome of the soybean aphid Biotype 1, its phylome, world population structure and adaptation to the North American continent.</title>
        <authorList>
            <person name="Giordano R."/>
            <person name="Donthu R.K."/>
            <person name="Hernandez A.G."/>
            <person name="Wright C.L."/>
            <person name="Zimin A.V."/>
        </authorList>
    </citation>
    <scope>NUCLEOTIDE SEQUENCE [LARGE SCALE GENOMIC DNA]</scope>
    <source>
        <tissue evidence="8">Whole aphids</tissue>
    </source>
</reference>
<dbReference type="Proteomes" id="UP000475862">
    <property type="component" value="Unassembled WGS sequence"/>
</dbReference>
<dbReference type="GO" id="GO:0010468">
    <property type="term" value="P:regulation of gene expression"/>
    <property type="evidence" value="ECO:0007669"/>
    <property type="project" value="UniProtKB-ARBA"/>
</dbReference>
<evidence type="ECO:0000256" key="4">
    <source>
        <dbReference type="ARBA" id="ARBA00022694"/>
    </source>
</evidence>
<dbReference type="GO" id="GO:0000049">
    <property type="term" value="F:tRNA binding"/>
    <property type="evidence" value="ECO:0007669"/>
    <property type="project" value="InterPro"/>
</dbReference>
<keyword evidence="2" id="KW-0285">Flavoprotein</keyword>
<protein>
    <recommendedName>
        <fullName evidence="10">DUS-like FMN-binding domain-containing protein</fullName>
    </recommendedName>
</protein>
<sequence length="456" mass="52093">MVCMENIKQLCYDNKIILAPMVRINTLPMRLLALDYGADIVYTEELIDHRLIRCYRKVNETLQSIDYIDKSDATVVFRTCSREKPYVVLQIGTSDPERAAKAAQVVEQDVAGIDINMGCPKDFSLKGGMGAALLFNPDKACAILSAVVSAVKIPVTCKIRVLEDIDDTVALCKKLAVTGVAAIGIHGRTIKERPIHPNRNHFIKAISEALNIPVIANGGSKEIKVFEDIIKFKNVTGCSSVMIARTAEKNCSIFKKDGKLELFTVIRDYLHHAVDYDNVAPNSKYCIQNMLQNIQETEQGRLFLESTSLQQICDLWELGDYCRQKQKKMNYLRFEERDVACNDQKRIKQNSTDEEESNYVNSLKCMYIRSLYPRPEDLPKTKLLNWAKKHNKPLPKYHTEQFEKLFKSTVTFDNQKYSSSFWEKNKRWAEQGSAIVCLHYLKVYDIDYMKINGILG</sequence>
<dbReference type="Gene3D" id="3.20.20.70">
    <property type="entry name" value="Aldolase class I"/>
    <property type="match status" value="1"/>
</dbReference>
<keyword evidence="9" id="KW-1185">Reference proteome</keyword>
<evidence type="ECO:0008006" key="10">
    <source>
        <dbReference type="Google" id="ProtNLM"/>
    </source>
</evidence>
<keyword evidence="3" id="KW-0288">FMN</keyword>
<dbReference type="GO" id="GO:0050660">
    <property type="term" value="F:flavin adenine dinucleotide binding"/>
    <property type="evidence" value="ECO:0007669"/>
    <property type="project" value="InterPro"/>
</dbReference>
<dbReference type="InterPro" id="IPR052582">
    <property type="entry name" value="tRNA-DUS-like"/>
</dbReference>
<dbReference type="CDD" id="cd02801">
    <property type="entry name" value="DUS_like_FMN"/>
    <property type="match status" value="1"/>
</dbReference>
<proteinExistence type="predicted"/>
<dbReference type="AlphaFoldDB" id="A0A6G0T2U4"/>
<dbReference type="OrthoDB" id="10262250at2759"/>
<dbReference type="Gene3D" id="3.30.160.20">
    <property type="match status" value="1"/>
</dbReference>
<dbReference type="CDD" id="cd19871">
    <property type="entry name" value="DSRM_DUS2L"/>
    <property type="match status" value="1"/>
</dbReference>
<keyword evidence="5" id="KW-0560">Oxidoreductase</keyword>
<feature type="domain" description="DRBM" evidence="6">
    <location>
        <begin position="379"/>
        <end position="441"/>
    </location>
</feature>
<evidence type="ECO:0000256" key="1">
    <source>
        <dbReference type="ARBA" id="ARBA00001917"/>
    </source>
</evidence>
<dbReference type="GO" id="GO:0005737">
    <property type="term" value="C:cytoplasm"/>
    <property type="evidence" value="ECO:0007669"/>
    <property type="project" value="TreeGrafter"/>
</dbReference>
<dbReference type="EMBL" id="VYZN01000065">
    <property type="protein sequence ID" value="KAE9524665.1"/>
    <property type="molecule type" value="Genomic_DNA"/>
</dbReference>
<feature type="domain" description="DUS-like FMN-binding" evidence="7">
    <location>
        <begin position="17"/>
        <end position="298"/>
    </location>
</feature>
<dbReference type="Pfam" id="PF01207">
    <property type="entry name" value="Dus"/>
    <property type="match status" value="1"/>
</dbReference>
<dbReference type="Pfam" id="PF00035">
    <property type="entry name" value="dsrm"/>
    <property type="match status" value="1"/>
</dbReference>